<dbReference type="InterPro" id="IPR011042">
    <property type="entry name" value="6-blade_b-propeller_TolB-like"/>
</dbReference>
<dbReference type="PANTHER" id="PTHR42776:SF13">
    <property type="entry name" value="DIPEPTIDYL-PEPTIDASE 5"/>
    <property type="match status" value="1"/>
</dbReference>
<evidence type="ECO:0000256" key="3">
    <source>
        <dbReference type="ARBA" id="ARBA00022729"/>
    </source>
</evidence>
<dbReference type="SUPFAM" id="SSF82171">
    <property type="entry name" value="DPP6 N-terminal domain-like"/>
    <property type="match status" value="1"/>
</dbReference>
<evidence type="ECO:0000256" key="4">
    <source>
        <dbReference type="ARBA" id="ARBA00022801"/>
    </source>
</evidence>
<dbReference type="GO" id="GO:0004252">
    <property type="term" value="F:serine-type endopeptidase activity"/>
    <property type="evidence" value="ECO:0007669"/>
    <property type="project" value="TreeGrafter"/>
</dbReference>
<protein>
    <recommendedName>
        <fullName evidence="6">Dipeptidyl-peptidase V</fullName>
    </recommendedName>
</protein>
<dbReference type="Pfam" id="PF00326">
    <property type="entry name" value="Peptidase_S9"/>
    <property type="match status" value="1"/>
</dbReference>
<evidence type="ECO:0000313" key="9">
    <source>
        <dbReference type="Proteomes" id="UP000016923"/>
    </source>
</evidence>
<dbReference type="Proteomes" id="UP000016923">
    <property type="component" value="Unassembled WGS sequence"/>
</dbReference>
<keyword evidence="4" id="KW-0378">Hydrolase</keyword>
<dbReference type="Pfam" id="PF07676">
    <property type="entry name" value="PD40"/>
    <property type="match status" value="1"/>
</dbReference>
<sequence>MITYIGLGTSMTNPAAAVVYTARTFTLCLYSASASSSHTTARSVSVPKLLLQSSLAPQIASRRLLSTSIASPLLSSTRSCSSTTTATRLPRCCSVSSFPPSRTRASFSTSSTTTSSSAMSVRAAKFTPEVLISAPRRSPGIPNASGTKIIFTVSTYSFDEHKKTSQIRVLDVRTQSEKDSTLLYENSAYSSPVWVNDDEFLLLKSDSESGSTTLLLSSVSKPGAEPAEIQVFNHGLSDLKIRTLEDKSIAIALTGLATPDGEPFNPKSESAKAAAKATHSTARIYTKLFVRHWDDYVTENTAAIWYGKLSLGSSSAYTLSGGKLTNLLKGTALESPVPPFGGAGDFALGPKGIAFVARDPDHNPALTTITNVYYVLLESYDSSSPPSPVKIKTGKLQGYSASPTFSPDGTKLVFTRMKDSVYESDKNQLVLLPDVAAFVASQSKANNSDSDVDVFFGTEDGTGSWDARPDSILWSADGNDLYVTAERFGRNALYRLPSSPKEANSSGQPQVIIGGRERLPDEGLVDPTRTFENEGTEVTKAGFRPLLGHGSVTDVQLLVANGGAKGDDRRLFVSMSSQVDSSLYTIIDPSYTPSSQDQVSRQRLTINVVSSQSDHGAAFGLSRGQLGETWFKGANDEYNVHALVVRPSNFRAPENEGKKWPLAFLIHGGPQGAWADSWSTRWNPAVFAEQGYVVVAPNPTGSTSYGMSLQDGIQNQWGGRPYEDLVKCFDHIEATMPYVDTSRAVALGASYGGYMINWIQGHALGRRFKALVCHDGVFSTLNQYSSEEIFFPLHDFGGTLWDNRVGYAKWDPAQFTGAWATPMLVIHNELDYRLPVTEGLSMFNVLQSRGIPSRLLSFPDENHWVLKPENSLVWHQEVLGWINKYSQEGDDEKLAV</sequence>
<comment type="similarity">
    <text evidence="1">Belongs to the peptidase S9C family.</text>
</comment>
<keyword evidence="2" id="KW-0645">Protease</keyword>
<proteinExistence type="inferred from homology"/>
<dbReference type="EMBL" id="KE148150">
    <property type="protein sequence ID" value="EPE07844.1"/>
    <property type="molecule type" value="Genomic_DNA"/>
</dbReference>
<dbReference type="PANTHER" id="PTHR42776">
    <property type="entry name" value="SERINE PEPTIDASE S9 FAMILY MEMBER"/>
    <property type="match status" value="1"/>
</dbReference>
<evidence type="ECO:0000256" key="2">
    <source>
        <dbReference type="ARBA" id="ARBA00022670"/>
    </source>
</evidence>
<gene>
    <name evidence="8" type="ORF">F503_00566</name>
</gene>
<evidence type="ECO:0000313" key="8">
    <source>
        <dbReference type="EMBL" id="EPE07844.1"/>
    </source>
</evidence>
<dbReference type="FunFam" id="3.40.50.1820:FF:000028">
    <property type="entry name" value="S9 family peptidase"/>
    <property type="match status" value="1"/>
</dbReference>
<dbReference type="Gene3D" id="2.120.10.30">
    <property type="entry name" value="TolB, C-terminal domain"/>
    <property type="match status" value="1"/>
</dbReference>
<dbReference type="InterPro" id="IPR029058">
    <property type="entry name" value="AB_hydrolase_fold"/>
</dbReference>
<organism evidence="8 9">
    <name type="scientific">Ophiostoma piceae (strain UAMH 11346)</name>
    <name type="common">Sap stain fungus</name>
    <dbReference type="NCBI Taxonomy" id="1262450"/>
    <lineage>
        <taxon>Eukaryota</taxon>
        <taxon>Fungi</taxon>
        <taxon>Dikarya</taxon>
        <taxon>Ascomycota</taxon>
        <taxon>Pezizomycotina</taxon>
        <taxon>Sordariomycetes</taxon>
        <taxon>Sordariomycetidae</taxon>
        <taxon>Ophiostomatales</taxon>
        <taxon>Ophiostomataceae</taxon>
        <taxon>Ophiostoma</taxon>
    </lineage>
</organism>
<evidence type="ECO:0000256" key="5">
    <source>
        <dbReference type="ARBA" id="ARBA00022825"/>
    </source>
</evidence>
<evidence type="ECO:0000259" key="7">
    <source>
        <dbReference type="Pfam" id="PF00326"/>
    </source>
</evidence>
<dbReference type="eggNOG" id="KOG2100">
    <property type="taxonomic scope" value="Eukaryota"/>
</dbReference>
<dbReference type="VEuPathDB" id="FungiDB:F503_00566"/>
<dbReference type="GO" id="GO:0006508">
    <property type="term" value="P:proteolysis"/>
    <property type="evidence" value="ECO:0007669"/>
    <property type="project" value="UniProtKB-KW"/>
</dbReference>
<feature type="domain" description="Peptidase S9 prolyl oligopeptidase catalytic" evidence="7">
    <location>
        <begin position="678"/>
        <end position="887"/>
    </location>
</feature>
<dbReference type="Gene3D" id="3.40.50.1820">
    <property type="entry name" value="alpha/beta hydrolase"/>
    <property type="match status" value="1"/>
</dbReference>
<accession>S3C2U2</accession>
<dbReference type="InterPro" id="IPR011659">
    <property type="entry name" value="WD40"/>
</dbReference>
<evidence type="ECO:0000256" key="1">
    <source>
        <dbReference type="ARBA" id="ARBA00010040"/>
    </source>
</evidence>
<name>S3C2U2_OPHP1</name>
<keyword evidence="9" id="KW-1185">Reference proteome</keyword>
<keyword evidence="3" id="KW-0732">Signal</keyword>
<dbReference type="OMA" id="EFGFNFK"/>
<dbReference type="SUPFAM" id="SSF53474">
    <property type="entry name" value="alpha/beta-Hydrolases"/>
    <property type="match status" value="1"/>
</dbReference>
<evidence type="ECO:0000256" key="6">
    <source>
        <dbReference type="ARBA" id="ARBA00032829"/>
    </source>
</evidence>
<dbReference type="InterPro" id="IPR001375">
    <property type="entry name" value="Peptidase_S9_cat"/>
</dbReference>
<dbReference type="HOGENOM" id="CLU_008615_0_1_1"/>
<dbReference type="STRING" id="1262450.S3C2U2"/>
<dbReference type="AlphaFoldDB" id="S3C2U2"/>
<keyword evidence="5" id="KW-0720">Serine protease</keyword>
<reference evidence="8 9" key="1">
    <citation type="journal article" date="2013" name="BMC Genomics">
        <title>The genome and transcriptome of the pine saprophyte Ophiostoma piceae, and a comparison with the bark beetle-associated pine pathogen Grosmannia clavigera.</title>
        <authorList>
            <person name="Haridas S."/>
            <person name="Wang Y."/>
            <person name="Lim L."/>
            <person name="Massoumi Alamouti S."/>
            <person name="Jackman S."/>
            <person name="Docking R."/>
            <person name="Robertson G."/>
            <person name="Birol I."/>
            <person name="Bohlmann J."/>
            <person name="Breuil C."/>
        </authorList>
    </citation>
    <scope>NUCLEOTIDE SEQUENCE [LARGE SCALE GENOMIC DNA]</scope>
    <source>
        <strain evidence="8 9">UAMH 11346</strain>
    </source>
</reference>
<dbReference type="OrthoDB" id="416344at2759"/>